<feature type="region of interest" description="Disordered" evidence="1">
    <location>
        <begin position="1"/>
        <end position="57"/>
    </location>
</feature>
<organism evidence="2 3">
    <name type="scientific">Eleutherodactylus coqui</name>
    <name type="common">Puerto Rican coqui</name>
    <dbReference type="NCBI Taxonomy" id="57060"/>
    <lineage>
        <taxon>Eukaryota</taxon>
        <taxon>Metazoa</taxon>
        <taxon>Chordata</taxon>
        <taxon>Craniata</taxon>
        <taxon>Vertebrata</taxon>
        <taxon>Euteleostomi</taxon>
        <taxon>Amphibia</taxon>
        <taxon>Batrachia</taxon>
        <taxon>Anura</taxon>
        <taxon>Neobatrachia</taxon>
        <taxon>Hyloidea</taxon>
        <taxon>Eleutherodactylidae</taxon>
        <taxon>Eleutherodactylinae</taxon>
        <taxon>Eleutherodactylus</taxon>
        <taxon>Eleutherodactylus</taxon>
    </lineage>
</organism>
<evidence type="ECO:0000256" key="1">
    <source>
        <dbReference type="SAM" id="MobiDB-lite"/>
    </source>
</evidence>
<dbReference type="AlphaFoldDB" id="A0A8J6EEY9"/>
<sequence length="90" mass="9589">MLLHIHTAITTTGRGPPRRSPSLQGGPQILEKSFSKCPAKCETDPGTPRPKGHTGNGVLQDWRILQIAGGVTVPETAALRNHRVPGGYSL</sequence>
<evidence type="ECO:0000313" key="2">
    <source>
        <dbReference type="EMBL" id="KAG9467860.1"/>
    </source>
</evidence>
<protein>
    <submittedName>
        <fullName evidence="2">Uncharacterized protein</fullName>
    </submittedName>
</protein>
<dbReference type="EMBL" id="WNTK01001148">
    <property type="protein sequence ID" value="KAG9467860.1"/>
    <property type="molecule type" value="Genomic_DNA"/>
</dbReference>
<proteinExistence type="predicted"/>
<reference evidence="2" key="1">
    <citation type="thesis" date="2020" institute="ProQuest LLC" country="789 East Eisenhower Parkway, Ann Arbor, MI, USA">
        <title>Comparative Genomics and Chromosome Evolution.</title>
        <authorList>
            <person name="Mudd A.B."/>
        </authorList>
    </citation>
    <scope>NUCLEOTIDE SEQUENCE</scope>
    <source>
        <strain evidence="2">HN-11 Male</strain>
        <tissue evidence="2">Kidney and liver</tissue>
    </source>
</reference>
<name>A0A8J6EEY9_ELECQ</name>
<comment type="caution">
    <text evidence="2">The sequence shown here is derived from an EMBL/GenBank/DDBJ whole genome shotgun (WGS) entry which is preliminary data.</text>
</comment>
<keyword evidence="3" id="KW-1185">Reference proteome</keyword>
<accession>A0A8J6EEY9</accession>
<evidence type="ECO:0000313" key="3">
    <source>
        <dbReference type="Proteomes" id="UP000770717"/>
    </source>
</evidence>
<dbReference type="Proteomes" id="UP000770717">
    <property type="component" value="Unassembled WGS sequence"/>
</dbReference>
<gene>
    <name evidence="2" type="ORF">GDO78_014139</name>
</gene>